<evidence type="ECO:0000313" key="2">
    <source>
        <dbReference type="EMBL" id="CAB4312499.1"/>
    </source>
</evidence>
<protein>
    <submittedName>
        <fullName evidence="2">Uncharacterized protein</fullName>
    </submittedName>
</protein>
<dbReference type="PANTHER" id="PTHR34741:SF2">
    <property type="entry name" value="VESICLE TRANSPORT PROTEIN"/>
    <property type="match status" value="1"/>
</dbReference>
<organism evidence="2 3">
    <name type="scientific">Prunus armeniaca</name>
    <name type="common">Apricot</name>
    <name type="synonym">Armeniaca vulgaris</name>
    <dbReference type="NCBI Taxonomy" id="36596"/>
    <lineage>
        <taxon>Eukaryota</taxon>
        <taxon>Viridiplantae</taxon>
        <taxon>Streptophyta</taxon>
        <taxon>Embryophyta</taxon>
        <taxon>Tracheophyta</taxon>
        <taxon>Spermatophyta</taxon>
        <taxon>Magnoliopsida</taxon>
        <taxon>eudicotyledons</taxon>
        <taxon>Gunneridae</taxon>
        <taxon>Pentapetalae</taxon>
        <taxon>rosids</taxon>
        <taxon>fabids</taxon>
        <taxon>Rosales</taxon>
        <taxon>Rosaceae</taxon>
        <taxon>Amygdaloideae</taxon>
        <taxon>Amygdaleae</taxon>
        <taxon>Prunus</taxon>
    </lineage>
</organism>
<feature type="transmembrane region" description="Helical" evidence="1">
    <location>
        <begin position="65"/>
        <end position="83"/>
    </location>
</feature>
<dbReference type="EMBL" id="CAEKKB010000006">
    <property type="protein sequence ID" value="CAB4312499.1"/>
    <property type="molecule type" value="Genomic_DNA"/>
</dbReference>
<keyword evidence="1" id="KW-1133">Transmembrane helix</keyword>
<keyword evidence="3" id="KW-1185">Reference proteome</keyword>
<evidence type="ECO:0000256" key="1">
    <source>
        <dbReference type="SAM" id="Phobius"/>
    </source>
</evidence>
<proteinExistence type="predicted"/>
<sequence length="148" mass="16296">MRNTCTASYQSLKTSFDLLLQKIILIVSRLDGPGDLEAPAPAAQPQPSATTTAAAARNLDWAKIVVVYCLSTGVSMALIHTQVQPSKLPLSFFFLALAVLLAFACIMKEKQLSTFQYELEERTMNSNEFLHTASDRPSESFLIIIKTL</sequence>
<reference evidence="3" key="1">
    <citation type="journal article" date="2020" name="Genome Biol.">
        <title>Gamete binning: chromosome-level and haplotype-resolved genome assembly enabled by high-throughput single-cell sequencing of gamete genomes.</title>
        <authorList>
            <person name="Campoy J.A."/>
            <person name="Sun H."/>
            <person name="Goel M."/>
            <person name="Jiao W.-B."/>
            <person name="Folz-Donahue K."/>
            <person name="Wang N."/>
            <person name="Rubio M."/>
            <person name="Liu C."/>
            <person name="Kukat C."/>
            <person name="Ruiz D."/>
            <person name="Huettel B."/>
            <person name="Schneeberger K."/>
        </authorList>
    </citation>
    <scope>NUCLEOTIDE SEQUENCE [LARGE SCALE GENOMIC DNA]</scope>
    <source>
        <strain evidence="3">cv. Rojo Pasion</strain>
    </source>
</reference>
<name>A0A6J5XFL8_PRUAR</name>
<feature type="transmembrane region" description="Helical" evidence="1">
    <location>
        <begin position="89"/>
        <end position="107"/>
    </location>
</feature>
<dbReference type="OrthoDB" id="1745749at2759"/>
<gene>
    <name evidence="2" type="ORF">ORAREDHAP_LOCUS34960</name>
</gene>
<dbReference type="Proteomes" id="UP000507245">
    <property type="component" value="Unassembled WGS sequence"/>
</dbReference>
<evidence type="ECO:0000313" key="3">
    <source>
        <dbReference type="Proteomes" id="UP000507245"/>
    </source>
</evidence>
<dbReference type="PANTHER" id="PTHR34741">
    <property type="entry name" value="IMAP FAMILY MEMBER 1, PUTATIVE-RELATED"/>
    <property type="match status" value="1"/>
</dbReference>
<keyword evidence="1" id="KW-0472">Membrane</keyword>
<accession>A0A6J5XFL8</accession>
<keyword evidence="1" id="KW-0812">Transmembrane</keyword>
<dbReference type="AlphaFoldDB" id="A0A6J5XFL8"/>